<accession>A0A344TSF1</accession>
<dbReference type="RefSeq" id="WP_114070313.1">
    <property type="nucleotide sequence ID" value="NZ_CP030850.1"/>
</dbReference>
<dbReference type="Proteomes" id="UP000251993">
    <property type="component" value="Chromosome"/>
</dbReference>
<dbReference type="Pfam" id="PF11013">
    <property type="entry name" value="DUF2851"/>
    <property type="match status" value="1"/>
</dbReference>
<sequence length="427" mass="49250">MSEDFLYFLWQFQYFQKTNLQTVTGEALQILAVGLRNTNAGPDFLNGRVLIDGLEWVGNVEMHLRSSDWHRHTHTHDRAYDSVILHVVWENDAVIARPDGSLVPTLALKPLTSLLLLQKYHSLIDNHEMIPCAGQFEHVPELQKRSMLDRALLQRLQRKAATVHEMLMRNQQDWEETTYQLLAQNFGFKINAEPMLRLAQGLPLKVLQKHRDNRTQLEAMLLGQSGLLSNAQDSDDYSLMLEREYSFLSAKYGLNSHQLRLHEWKFLRLRPANFPTVRLAQLATLIQQQTSFFSLFIHAENVEQLSRLLRVEQSAYWQKHYLFQKEASAKVALLGKSSVENIVINTVIPLLVAYSEARDNRVFLDKAMDFLEQLPTEKNHITEVWAALGQTTKTAFDSQGVIELYTHFCQPKQCLNCTIGTSLLRHT</sequence>
<gene>
    <name evidence="1" type="ORF">DR864_16195</name>
</gene>
<organism evidence="1 2">
    <name type="scientific">Runella rosea</name>
    <dbReference type="NCBI Taxonomy" id="2259595"/>
    <lineage>
        <taxon>Bacteria</taxon>
        <taxon>Pseudomonadati</taxon>
        <taxon>Bacteroidota</taxon>
        <taxon>Cytophagia</taxon>
        <taxon>Cytophagales</taxon>
        <taxon>Spirosomataceae</taxon>
        <taxon>Runella</taxon>
    </lineage>
</organism>
<dbReference type="AlphaFoldDB" id="A0A344TSF1"/>
<reference evidence="1 2" key="1">
    <citation type="submission" date="2018-07" db="EMBL/GenBank/DDBJ databases">
        <title>Genome sequencing of Runella.</title>
        <authorList>
            <person name="Baek M.-G."/>
            <person name="Yi H."/>
        </authorList>
    </citation>
    <scope>NUCLEOTIDE SEQUENCE [LARGE SCALE GENOMIC DNA]</scope>
    <source>
        <strain evidence="1 2">HYN0085</strain>
    </source>
</reference>
<evidence type="ECO:0000313" key="1">
    <source>
        <dbReference type="EMBL" id="AXE21572.1"/>
    </source>
</evidence>
<dbReference type="EMBL" id="CP030850">
    <property type="protein sequence ID" value="AXE21572.1"/>
    <property type="molecule type" value="Genomic_DNA"/>
</dbReference>
<dbReference type="OrthoDB" id="1005072at2"/>
<dbReference type="InterPro" id="IPR021272">
    <property type="entry name" value="DUF2851"/>
</dbReference>
<keyword evidence="2" id="KW-1185">Reference proteome</keyword>
<dbReference type="KEGG" id="run:DR864_16195"/>
<protein>
    <submittedName>
        <fullName evidence="1">DUF2851 domain-containing protein</fullName>
    </submittedName>
</protein>
<proteinExistence type="predicted"/>
<name>A0A344TSF1_9BACT</name>
<evidence type="ECO:0000313" key="2">
    <source>
        <dbReference type="Proteomes" id="UP000251993"/>
    </source>
</evidence>